<dbReference type="InterPro" id="IPR014480">
    <property type="entry name" value="Mannan-1_6-alpha_mannosidase"/>
</dbReference>
<feature type="compositionally biased region" description="Polar residues" evidence="9">
    <location>
        <begin position="427"/>
        <end position="439"/>
    </location>
</feature>
<dbReference type="PANTHER" id="PTHR12145">
    <property type="entry name" value="MANNAN ENDO-1,6-ALPHA-MANNOSIDASE DCW1"/>
    <property type="match status" value="1"/>
</dbReference>
<organism evidence="11 12">
    <name type="scientific">Phlyctema vagabunda</name>
    <dbReference type="NCBI Taxonomy" id="108571"/>
    <lineage>
        <taxon>Eukaryota</taxon>
        <taxon>Fungi</taxon>
        <taxon>Dikarya</taxon>
        <taxon>Ascomycota</taxon>
        <taxon>Pezizomycotina</taxon>
        <taxon>Leotiomycetes</taxon>
        <taxon>Helotiales</taxon>
        <taxon>Dermateaceae</taxon>
        <taxon>Phlyctema</taxon>
    </lineage>
</organism>
<dbReference type="EC" id="3.2.1.101" evidence="3 8"/>
<evidence type="ECO:0000256" key="1">
    <source>
        <dbReference type="ARBA" id="ARBA00001452"/>
    </source>
</evidence>
<evidence type="ECO:0000256" key="8">
    <source>
        <dbReference type="PIRNR" id="PIRNR016302"/>
    </source>
</evidence>
<keyword evidence="6" id="KW-0325">Glycoprotein</keyword>
<evidence type="ECO:0000256" key="6">
    <source>
        <dbReference type="ARBA" id="ARBA00023180"/>
    </source>
</evidence>
<dbReference type="InterPro" id="IPR008928">
    <property type="entry name" value="6-hairpin_glycosidase_sf"/>
</dbReference>
<accession>A0ABR4PYV0</accession>
<gene>
    <name evidence="11" type="ORF">PVAG01_01872</name>
</gene>
<dbReference type="EMBL" id="JBFCZG010000001">
    <property type="protein sequence ID" value="KAL3428363.1"/>
    <property type="molecule type" value="Genomic_DNA"/>
</dbReference>
<dbReference type="Gene3D" id="1.50.10.20">
    <property type="match status" value="1"/>
</dbReference>
<dbReference type="InterPro" id="IPR005198">
    <property type="entry name" value="Glyco_hydro_76"/>
</dbReference>
<comment type="caution">
    <text evidence="11">The sequence shown here is derived from an EMBL/GenBank/DDBJ whole genome shotgun (WGS) entry which is preliminary data.</text>
</comment>
<evidence type="ECO:0000313" key="11">
    <source>
        <dbReference type="EMBL" id="KAL3428363.1"/>
    </source>
</evidence>
<keyword evidence="4 10" id="KW-0732">Signal</keyword>
<evidence type="ECO:0000256" key="10">
    <source>
        <dbReference type="SAM" id="SignalP"/>
    </source>
</evidence>
<evidence type="ECO:0000256" key="2">
    <source>
        <dbReference type="ARBA" id="ARBA00009699"/>
    </source>
</evidence>
<dbReference type="Proteomes" id="UP001629113">
    <property type="component" value="Unassembled WGS sequence"/>
</dbReference>
<comment type="similarity">
    <text evidence="2 8">Belongs to the glycosyl hydrolase 76 family.</text>
</comment>
<feature type="signal peptide" evidence="10">
    <location>
        <begin position="1"/>
        <end position="20"/>
    </location>
</feature>
<keyword evidence="12" id="KW-1185">Reference proteome</keyword>
<proteinExistence type="inferred from homology"/>
<feature type="region of interest" description="Disordered" evidence="9">
    <location>
        <begin position="412"/>
        <end position="440"/>
    </location>
</feature>
<evidence type="ECO:0000256" key="9">
    <source>
        <dbReference type="SAM" id="MobiDB-lite"/>
    </source>
</evidence>
<evidence type="ECO:0000256" key="4">
    <source>
        <dbReference type="ARBA" id="ARBA00022729"/>
    </source>
</evidence>
<evidence type="ECO:0000313" key="12">
    <source>
        <dbReference type="Proteomes" id="UP001629113"/>
    </source>
</evidence>
<keyword evidence="5 8" id="KW-0378">Hydrolase</keyword>
<dbReference type="PIRSF" id="PIRSF016302">
    <property type="entry name" value="Man_a_manosd"/>
    <property type="match status" value="1"/>
</dbReference>
<evidence type="ECO:0000256" key="5">
    <source>
        <dbReference type="ARBA" id="ARBA00022801"/>
    </source>
</evidence>
<evidence type="ECO:0000256" key="7">
    <source>
        <dbReference type="ARBA" id="ARBA00023295"/>
    </source>
</evidence>
<dbReference type="PANTHER" id="PTHR12145:SF38">
    <property type="entry name" value="MANNAN ENDO-1,6-ALPHA-MANNOSIDASE"/>
    <property type="match status" value="1"/>
</dbReference>
<keyword evidence="7 8" id="KW-0326">Glycosidase</keyword>
<name>A0ABR4PYV0_9HELO</name>
<sequence length="463" mass="50723">MRSFGAYAALVAAFAHTGLAVELTITDRASIQNATSKVAYGLMKYYTGNVTNTPETIAVLPKPHYWWQAGAMWGILLDYYHYTGDETYNNVTTQALLSQVGPEFDYMVPLREKEEGNDDQAFWGFATMAAAEMDYPAPTVGPYSWLQLTENLWNTQARRWDTTSCGGGLKWQIFPFNNGYDYKNAVSNGAFFQLSARLARFTGNQTYVEWAGRVYDWTKAIGIISDTYDVFDGSDDKINCTELNHITWSYSNGIFLYGSAVLYNLTNGSTIWQERTQGFLESAKDFFSPFENSTNVMYENACEPYGTCNVDQFSFKGYLARFMWKTTLMAAFTASTITTLLETSAQSAATACSGPANGFSNEGETCGQKWYTGDFDGSVGAGQQMSALEVLQGLLISGSVPPLHQDQVRINASPTLQVPPVPRDTDATSGSPAPSSPQNAAKGIQPFQILAVAGVVGSILLGL</sequence>
<feature type="chain" id="PRO_5046303350" description="Mannan endo-1,6-alpha-mannosidase" evidence="10">
    <location>
        <begin position="21"/>
        <end position="463"/>
    </location>
</feature>
<dbReference type="Pfam" id="PF03663">
    <property type="entry name" value="Glyco_hydro_76"/>
    <property type="match status" value="1"/>
</dbReference>
<dbReference type="SUPFAM" id="SSF48208">
    <property type="entry name" value="Six-hairpin glycosidases"/>
    <property type="match status" value="1"/>
</dbReference>
<evidence type="ECO:0000256" key="3">
    <source>
        <dbReference type="ARBA" id="ARBA00012350"/>
    </source>
</evidence>
<reference evidence="11 12" key="1">
    <citation type="submission" date="2024-06" db="EMBL/GenBank/DDBJ databases">
        <title>Complete genome of Phlyctema vagabunda strain 19-DSS-EL-015.</title>
        <authorList>
            <person name="Fiorenzani C."/>
        </authorList>
    </citation>
    <scope>NUCLEOTIDE SEQUENCE [LARGE SCALE GENOMIC DNA]</scope>
    <source>
        <strain evidence="11 12">19-DSS-EL-015</strain>
    </source>
</reference>
<comment type="catalytic activity">
    <reaction evidence="1 8">
        <text>Random hydrolysis of (1-&gt;6)-alpha-D-mannosidic linkages in unbranched (1-&gt;6)-mannans.</text>
        <dbReference type="EC" id="3.2.1.101"/>
    </reaction>
</comment>
<protein>
    <recommendedName>
        <fullName evidence="3 8">Mannan endo-1,6-alpha-mannosidase</fullName>
        <ecNumber evidence="3 8">3.2.1.101</ecNumber>
    </recommendedName>
</protein>